<protein>
    <submittedName>
        <fullName evidence="2">Uncharacterized protein</fullName>
    </submittedName>
</protein>
<accession>A0A0K0G5U3</accession>
<reference evidence="2" key="2">
    <citation type="submission" date="2015-08" db="UniProtKB">
        <authorList>
            <consortium name="WormBaseParasite"/>
        </authorList>
    </citation>
    <scope>IDENTIFICATION</scope>
</reference>
<dbReference type="AlphaFoldDB" id="A0A0K0G5U3"/>
<name>A0A0K0G5U3_STRVS</name>
<reference evidence="1" key="1">
    <citation type="submission" date="2014-07" db="EMBL/GenBank/DDBJ databases">
        <authorList>
            <person name="Martin A.A"/>
            <person name="De Silva N."/>
        </authorList>
    </citation>
    <scope>NUCLEOTIDE SEQUENCE</scope>
</reference>
<evidence type="ECO:0000313" key="1">
    <source>
        <dbReference type="Proteomes" id="UP000035680"/>
    </source>
</evidence>
<dbReference type="Proteomes" id="UP000035680">
    <property type="component" value="Unassembled WGS sequence"/>
</dbReference>
<organism evidence="1 2">
    <name type="scientific">Strongyloides venezuelensis</name>
    <name type="common">Threadworm</name>
    <dbReference type="NCBI Taxonomy" id="75913"/>
    <lineage>
        <taxon>Eukaryota</taxon>
        <taxon>Metazoa</taxon>
        <taxon>Ecdysozoa</taxon>
        <taxon>Nematoda</taxon>
        <taxon>Chromadorea</taxon>
        <taxon>Rhabditida</taxon>
        <taxon>Tylenchina</taxon>
        <taxon>Panagrolaimomorpha</taxon>
        <taxon>Strongyloidoidea</taxon>
        <taxon>Strongyloididae</taxon>
        <taxon>Strongyloides</taxon>
    </lineage>
</organism>
<sequence>MVGKYLNYTKSNSYIYVYPTQVKAFNALSSFWREHLTLYIDISETLEFENSLKKLKQNYSIFLISILVIWEECSLNYVVNIWPKLLFLPDISKEKNWYSRNEYSEHKNLENQEE</sequence>
<keyword evidence="1" id="KW-1185">Reference proteome</keyword>
<evidence type="ECO:0000313" key="2">
    <source>
        <dbReference type="WBParaSite" id="SVE_2011900.1"/>
    </source>
</evidence>
<proteinExistence type="predicted"/>
<dbReference type="WBParaSite" id="SVE_2011900.1">
    <property type="protein sequence ID" value="SVE_2011900.1"/>
    <property type="gene ID" value="SVE_2011900"/>
</dbReference>